<evidence type="ECO:0008006" key="3">
    <source>
        <dbReference type="Google" id="ProtNLM"/>
    </source>
</evidence>
<evidence type="ECO:0000313" key="2">
    <source>
        <dbReference type="Proteomes" id="UP000030681"/>
    </source>
</evidence>
<gene>
    <name evidence="1" type="ORF">YYE_04761</name>
</gene>
<dbReference type="EMBL" id="KL446957">
    <property type="protein sequence ID" value="KEG00250.1"/>
    <property type="molecule type" value="Genomic_DNA"/>
</dbReference>
<sequence>MFWIRCKLFIETDKFFKGKIIRVNKFNSSINLYHQYCRNGKYSNNNEQISALSRHLFMKLKKSRNQYYGYFTMYLSDK</sequence>
<dbReference type="Proteomes" id="UP000030681">
    <property type="component" value="Unassembled WGS sequence"/>
</dbReference>
<reference evidence="1 2" key="1">
    <citation type="submission" date="2013-02" db="EMBL/GenBank/DDBJ databases">
        <title>The Genome Sequence of Plasmodium vinckei vinckei.</title>
        <authorList>
            <consortium name="The Broad Institute Genome Sequencing Platform"/>
            <consortium name="The Broad Institute Genome Sequencing Center for Infectious Disease"/>
            <person name="Neafsey D."/>
            <person name="Cheeseman I."/>
            <person name="Volkman S."/>
            <person name="Adams J."/>
            <person name="Walker B."/>
            <person name="Young S.K."/>
            <person name="Zeng Q."/>
            <person name="Gargeya S."/>
            <person name="Fitzgerald M."/>
            <person name="Haas B."/>
            <person name="Abouelleil A."/>
            <person name="Alvarado L."/>
            <person name="Arachchi H.M."/>
            <person name="Berlin A.M."/>
            <person name="Chapman S.B."/>
            <person name="Dewar J."/>
            <person name="Goldberg J."/>
            <person name="Griggs A."/>
            <person name="Gujja S."/>
            <person name="Hansen M."/>
            <person name="Howarth C."/>
            <person name="Imamovic A."/>
            <person name="Larimer J."/>
            <person name="McCowan C."/>
            <person name="Murphy C."/>
            <person name="Neiman D."/>
            <person name="Pearson M."/>
            <person name="Priest M."/>
            <person name="Roberts A."/>
            <person name="Saif S."/>
            <person name="Shea T."/>
            <person name="Sisk P."/>
            <person name="Sykes S."/>
            <person name="Wortman J."/>
            <person name="Nusbaum C."/>
            <person name="Birren B."/>
        </authorList>
    </citation>
    <scope>NUCLEOTIDE SEQUENCE [LARGE SCALE GENOMIC DNA]</scope>
    <source>
        <strain evidence="2">vinckei</strain>
    </source>
</reference>
<protein>
    <recommendedName>
        <fullName evidence="3">PIR protein CIR protein</fullName>
    </recommendedName>
</protein>
<dbReference type="AlphaFoldDB" id="A0A081I992"/>
<evidence type="ECO:0000313" key="1">
    <source>
        <dbReference type="EMBL" id="KEG00250.1"/>
    </source>
</evidence>
<organism evidence="1 2">
    <name type="scientific">Plasmodium vinckei vinckei</name>
    <dbReference type="NCBI Taxonomy" id="54757"/>
    <lineage>
        <taxon>Eukaryota</taxon>
        <taxon>Sar</taxon>
        <taxon>Alveolata</taxon>
        <taxon>Apicomplexa</taxon>
        <taxon>Aconoidasida</taxon>
        <taxon>Haemosporida</taxon>
        <taxon>Plasmodiidae</taxon>
        <taxon>Plasmodium</taxon>
        <taxon>Plasmodium (Vinckeia)</taxon>
    </lineage>
</organism>
<proteinExistence type="predicted"/>
<accession>A0A081I992</accession>
<name>A0A081I992_PLAVN</name>